<evidence type="ECO:0000313" key="2">
    <source>
        <dbReference type="Proteomes" id="UP000663866"/>
    </source>
</evidence>
<dbReference type="Proteomes" id="UP000663866">
    <property type="component" value="Unassembled WGS sequence"/>
</dbReference>
<keyword evidence="2" id="KW-1185">Reference proteome</keyword>
<proteinExistence type="predicted"/>
<dbReference type="EMBL" id="CAJOBG010005533">
    <property type="protein sequence ID" value="CAF4156561.1"/>
    <property type="molecule type" value="Genomic_DNA"/>
</dbReference>
<accession>A0A819YKV1</accession>
<feature type="non-terminal residue" evidence="1">
    <location>
        <position position="1"/>
    </location>
</feature>
<name>A0A819YKV1_9BILA</name>
<evidence type="ECO:0000313" key="1">
    <source>
        <dbReference type="EMBL" id="CAF4156561.1"/>
    </source>
</evidence>
<dbReference type="AlphaFoldDB" id="A0A819YKV1"/>
<protein>
    <submittedName>
        <fullName evidence="1">Uncharacterized protein</fullName>
    </submittedName>
</protein>
<gene>
    <name evidence="1" type="ORF">OVN521_LOCUS23892</name>
</gene>
<organism evidence="1 2">
    <name type="scientific">Rotaria magnacalcarata</name>
    <dbReference type="NCBI Taxonomy" id="392030"/>
    <lineage>
        <taxon>Eukaryota</taxon>
        <taxon>Metazoa</taxon>
        <taxon>Spiralia</taxon>
        <taxon>Gnathifera</taxon>
        <taxon>Rotifera</taxon>
        <taxon>Eurotatoria</taxon>
        <taxon>Bdelloidea</taxon>
        <taxon>Philodinida</taxon>
        <taxon>Philodinidae</taxon>
        <taxon>Rotaria</taxon>
    </lineage>
</organism>
<comment type="caution">
    <text evidence="1">The sequence shown here is derived from an EMBL/GenBank/DDBJ whole genome shotgun (WGS) entry which is preliminary data.</text>
</comment>
<sequence>QFQFQPIPDQFQFQPIPDEYQFQVQPIPINSNSNSNQCRPIPGIEWTRIGIGAPLVHS</sequence>
<reference evidence="1" key="1">
    <citation type="submission" date="2021-02" db="EMBL/GenBank/DDBJ databases">
        <authorList>
            <person name="Nowell W R."/>
        </authorList>
    </citation>
    <scope>NUCLEOTIDE SEQUENCE</scope>
</reference>